<dbReference type="Proteomes" id="UP000295578">
    <property type="component" value="Unassembled WGS sequence"/>
</dbReference>
<dbReference type="EMBL" id="SMKY01000411">
    <property type="protein sequence ID" value="TDD63535.1"/>
    <property type="molecule type" value="Genomic_DNA"/>
</dbReference>
<organism evidence="1 2">
    <name type="scientific">Actinomadura darangshiensis</name>
    <dbReference type="NCBI Taxonomy" id="705336"/>
    <lineage>
        <taxon>Bacteria</taxon>
        <taxon>Bacillati</taxon>
        <taxon>Actinomycetota</taxon>
        <taxon>Actinomycetes</taxon>
        <taxon>Streptosporangiales</taxon>
        <taxon>Thermomonosporaceae</taxon>
        <taxon>Actinomadura</taxon>
    </lineage>
</organism>
<evidence type="ECO:0000313" key="1">
    <source>
        <dbReference type="EMBL" id="TDD63535.1"/>
    </source>
</evidence>
<accession>A0A4R4ZX70</accession>
<dbReference type="OrthoDB" id="9797178at2"/>
<keyword evidence="2" id="KW-1185">Reference proteome</keyword>
<name>A0A4R4ZX70_9ACTN</name>
<dbReference type="RefSeq" id="WP_132205319.1">
    <property type="nucleotide sequence ID" value="NZ_SMKY01000411.1"/>
</dbReference>
<evidence type="ECO:0000313" key="2">
    <source>
        <dbReference type="Proteomes" id="UP000295578"/>
    </source>
</evidence>
<comment type="caution">
    <text evidence="1">The sequence shown here is derived from an EMBL/GenBank/DDBJ whole genome shotgun (WGS) entry which is preliminary data.</text>
</comment>
<reference evidence="1 2" key="1">
    <citation type="submission" date="2019-03" db="EMBL/GenBank/DDBJ databases">
        <title>Draft genome sequences of novel Actinobacteria.</title>
        <authorList>
            <person name="Sahin N."/>
            <person name="Ay H."/>
            <person name="Saygin H."/>
        </authorList>
    </citation>
    <scope>NUCLEOTIDE SEQUENCE [LARGE SCALE GENOMIC DNA]</scope>
    <source>
        <strain evidence="1 2">DSM 45941</strain>
    </source>
</reference>
<protein>
    <submittedName>
        <fullName evidence="1">Uncharacterized protein</fullName>
    </submittedName>
</protein>
<gene>
    <name evidence="1" type="ORF">E1293_43100</name>
</gene>
<dbReference type="AlphaFoldDB" id="A0A4R4ZX70"/>
<sequence length="72" mass="8011">MANIEVKKWNSDHYTAKAEVSRAGWCAQGGREVCDKGAEFTIIYPTGEAIATCPTHLITYVRIRLKGDENQP</sequence>
<proteinExistence type="predicted"/>